<dbReference type="OrthoDB" id="1631120at2"/>
<sequence length="150" mass="17054">MSQPIVTRSSMDRIRHTVMFEVFLVMILAPLMSVMLDRGVVELGALAIVLSLKAMLINLLYNYGFDHWDVKQGRIPTQRKLVGRIIHAAGLELVLTATSLPLIIWWLGLTIWQALLMDVVMIAAVMLYTLLFNWVYDRLFPVPQTQPATC</sequence>
<evidence type="ECO:0000256" key="1">
    <source>
        <dbReference type="SAM" id="Phobius"/>
    </source>
</evidence>
<dbReference type="InterPro" id="IPR058208">
    <property type="entry name" value="PACE"/>
</dbReference>
<name>A0A3P1SX86_9GAMM</name>
<evidence type="ECO:0000313" key="3">
    <source>
        <dbReference type="EMBL" id="RRD01595.1"/>
    </source>
</evidence>
<dbReference type="RefSeq" id="WP_124924668.1">
    <property type="nucleotide sequence ID" value="NZ_BMOH01000001.1"/>
</dbReference>
<dbReference type="Proteomes" id="UP000267535">
    <property type="component" value="Unassembled WGS sequence"/>
</dbReference>
<keyword evidence="1" id="KW-1133">Transmembrane helix</keyword>
<evidence type="ECO:0000313" key="4">
    <source>
        <dbReference type="Proteomes" id="UP000267535"/>
    </source>
</evidence>
<feature type="transmembrane region" description="Helical" evidence="1">
    <location>
        <begin position="18"/>
        <end position="37"/>
    </location>
</feature>
<feature type="transmembrane region" description="Helical" evidence="1">
    <location>
        <begin position="43"/>
        <end position="64"/>
    </location>
</feature>
<feature type="transmembrane region" description="Helical" evidence="1">
    <location>
        <begin position="114"/>
        <end position="136"/>
    </location>
</feature>
<organism evidence="3 4">
    <name type="scientific">Amphritea balenae</name>
    <dbReference type="NCBI Taxonomy" id="452629"/>
    <lineage>
        <taxon>Bacteria</taxon>
        <taxon>Pseudomonadati</taxon>
        <taxon>Pseudomonadota</taxon>
        <taxon>Gammaproteobacteria</taxon>
        <taxon>Oceanospirillales</taxon>
        <taxon>Oceanospirillaceae</taxon>
        <taxon>Amphritea</taxon>
    </lineage>
</organism>
<dbReference type="AlphaFoldDB" id="A0A3P1SX86"/>
<gene>
    <name evidence="3" type="ORF">EHS89_03290</name>
</gene>
<proteinExistence type="predicted"/>
<accession>A0A3P1SX86</accession>
<evidence type="ECO:0000259" key="2">
    <source>
        <dbReference type="Pfam" id="PF05232"/>
    </source>
</evidence>
<dbReference type="EMBL" id="RQXV01000001">
    <property type="protein sequence ID" value="RRD01595.1"/>
    <property type="molecule type" value="Genomic_DNA"/>
</dbReference>
<reference evidence="3 4" key="1">
    <citation type="submission" date="2018-11" db="EMBL/GenBank/DDBJ databases">
        <title>The draft genome sequence of Amphritea balenae JAMM 1525T.</title>
        <authorList>
            <person name="Fang Z."/>
            <person name="Zhang Y."/>
            <person name="Han X."/>
        </authorList>
    </citation>
    <scope>NUCLEOTIDE SEQUENCE [LARGE SCALE GENOMIC DNA]</scope>
    <source>
        <strain evidence="3 4">JAMM 1525</strain>
    </source>
</reference>
<keyword evidence="1" id="KW-0812">Transmembrane</keyword>
<feature type="transmembrane region" description="Helical" evidence="1">
    <location>
        <begin position="85"/>
        <end position="108"/>
    </location>
</feature>
<keyword evidence="1" id="KW-0472">Membrane</keyword>
<comment type="caution">
    <text evidence="3">The sequence shown here is derived from an EMBL/GenBank/DDBJ whole genome shotgun (WGS) entry which is preliminary data.</text>
</comment>
<protein>
    <submittedName>
        <fullName evidence="3">PACE efflux transporter</fullName>
    </submittedName>
</protein>
<feature type="domain" description="Chlorhexidine efflux transporter" evidence="2">
    <location>
        <begin position="8"/>
        <end position="68"/>
    </location>
</feature>
<dbReference type="InterPro" id="IPR007896">
    <property type="entry name" value="BTP_bacteria"/>
</dbReference>
<dbReference type="NCBIfam" id="NF033664">
    <property type="entry name" value="PACE_transport"/>
    <property type="match status" value="1"/>
</dbReference>
<feature type="domain" description="Chlorhexidine efflux transporter" evidence="2">
    <location>
        <begin position="79"/>
        <end position="141"/>
    </location>
</feature>
<keyword evidence="4" id="KW-1185">Reference proteome</keyword>
<dbReference type="Pfam" id="PF05232">
    <property type="entry name" value="BTP"/>
    <property type="match status" value="2"/>
</dbReference>